<dbReference type="InterPro" id="IPR002645">
    <property type="entry name" value="STAS_dom"/>
</dbReference>
<evidence type="ECO:0000256" key="5">
    <source>
        <dbReference type="SAM" id="Phobius"/>
    </source>
</evidence>
<dbReference type="InterPro" id="IPR011547">
    <property type="entry name" value="SLC26A/SulP_dom"/>
</dbReference>
<dbReference type="Proteomes" id="UP000633219">
    <property type="component" value="Unassembled WGS sequence"/>
</dbReference>
<dbReference type="EMBL" id="JAEQNC010000009">
    <property type="protein sequence ID" value="MBL0373743.1"/>
    <property type="molecule type" value="Genomic_DNA"/>
</dbReference>
<dbReference type="CDD" id="cd07042">
    <property type="entry name" value="STAS_SulP_like_sulfate_transporter"/>
    <property type="match status" value="1"/>
</dbReference>
<feature type="transmembrane region" description="Helical" evidence="5">
    <location>
        <begin position="98"/>
        <end position="120"/>
    </location>
</feature>
<dbReference type="Pfam" id="PF00916">
    <property type="entry name" value="Sulfate_transp"/>
    <property type="match status" value="1"/>
</dbReference>
<evidence type="ECO:0000313" key="8">
    <source>
        <dbReference type="Proteomes" id="UP000633219"/>
    </source>
</evidence>
<feature type="transmembrane region" description="Helical" evidence="5">
    <location>
        <begin position="38"/>
        <end position="60"/>
    </location>
</feature>
<protein>
    <submittedName>
        <fullName evidence="7">SulP family inorganic anion transporter</fullName>
    </submittedName>
</protein>
<feature type="transmembrane region" description="Helical" evidence="5">
    <location>
        <begin position="66"/>
        <end position="86"/>
    </location>
</feature>
<feature type="transmembrane region" description="Helical" evidence="5">
    <location>
        <begin position="218"/>
        <end position="236"/>
    </location>
</feature>
<dbReference type="Gene3D" id="3.30.750.24">
    <property type="entry name" value="STAS domain"/>
    <property type="match status" value="1"/>
</dbReference>
<comment type="subcellular location">
    <subcellularLocation>
        <location evidence="1">Membrane</location>
        <topology evidence="1">Multi-pass membrane protein</topology>
    </subcellularLocation>
</comment>
<dbReference type="PANTHER" id="PTHR11814">
    <property type="entry name" value="SULFATE TRANSPORTER"/>
    <property type="match status" value="1"/>
</dbReference>
<name>A0A936YQC4_9HYPH</name>
<dbReference type="InterPro" id="IPR001902">
    <property type="entry name" value="SLC26A/SulP_fam"/>
</dbReference>
<evidence type="ECO:0000256" key="3">
    <source>
        <dbReference type="ARBA" id="ARBA00022989"/>
    </source>
</evidence>
<feature type="transmembrane region" description="Helical" evidence="5">
    <location>
        <begin position="132"/>
        <end position="158"/>
    </location>
</feature>
<keyword evidence="2 5" id="KW-0812">Transmembrane</keyword>
<evidence type="ECO:0000256" key="1">
    <source>
        <dbReference type="ARBA" id="ARBA00004141"/>
    </source>
</evidence>
<dbReference type="SUPFAM" id="SSF52091">
    <property type="entry name" value="SpoIIaa-like"/>
    <property type="match status" value="1"/>
</dbReference>
<accession>A0A936YQC4</accession>
<dbReference type="InterPro" id="IPR036513">
    <property type="entry name" value="STAS_dom_sf"/>
</dbReference>
<feature type="transmembrane region" description="Helical" evidence="5">
    <location>
        <begin position="6"/>
        <end position="31"/>
    </location>
</feature>
<evidence type="ECO:0000256" key="4">
    <source>
        <dbReference type="ARBA" id="ARBA00023136"/>
    </source>
</evidence>
<organism evidence="7 8">
    <name type="scientific">Rhizobium setariae</name>
    <dbReference type="NCBI Taxonomy" id="2801340"/>
    <lineage>
        <taxon>Bacteria</taxon>
        <taxon>Pseudomonadati</taxon>
        <taxon>Pseudomonadota</taxon>
        <taxon>Alphaproteobacteria</taxon>
        <taxon>Hyphomicrobiales</taxon>
        <taxon>Rhizobiaceae</taxon>
        <taxon>Rhizobium/Agrobacterium group</taxon>
        <taxon>Rhizobium</taxon>
    </lineage>
</organism>
<reference evidence="7" key="1">
    <citation type="submission" date="2021-01" db="EMBL/GenBank/DDBJ databases">
        <title>Rhizobium sp. strain KVB221 16S ribosomal RNA gene Genome sequencing and assembly.</title>
        <authorList>
            <person name="Kang M."/>
        </authorList>
    </citation>
    <scope>NUCLEOTIDE SEQUENCE</scope>
    <source>
        <strain evidence="7">KVB221</strain>
    </source>
</reference>
<keyword evidence="8" id="KW-1185">Reference proteome</keyword>
<evidence type="ECO:0000313" key="7">
    <source>
        <dbReference type="EMBL" id="MBL0373743.1"/>
    </source>
</evidence>
<feature type="transmembrane region" description="Helical" evidence="5">
    <location>
        <begin position="165"/>
        <end position="184"/>
    </location>
</feature>
<dbReference type="AlphaFoldDB" id="A0A936YQC4"/>
<evidence type="ECO:0000259" key="6">
    <source>
        <dbReference type="PROSITE" id="PS50801"/>
    </source>
</evidence>
<feature type="transmembrane region" description="Helical" evidence="5">
    <location>
        <begin position="346"/>
        <end position="376"/>
    </location>
</feature>
<feature type="transmembrane region" description="Helical" evidence="5">
    <location>
        <begin position="292"/>
        <end position="311"/>
    </location>
</feature>
<keyword evidence="4 5" id="KW-0472">Membrane</keyword>
<evidence type="ECO:0000256" key="2">
    <source>
        <dbReference type="ARBA" id="ARBA00022692"/>
    </source>
</evidence>
<gene>
    <name evidence="7" type="ORF">JJB09_17105</name>
</gene>
<dbReference type="PROSITE" id="PS50801">
    <property type="entry name" value="STAS"/>
    <property type="match status" value="1"/>
</dbReference>
<feature type="transmembrane region" description="Helical" evidence="5">
    <location>
        <begin position="256"/>
        <end position="280"/>
    </location>
</feature>
<dbReference type="GO" id="GO:0016020">
    <property type="term" value="C:membrane"/>
    <property type="evidence" value="ECO:0007669"/>
    <property type="project" value="UniProtKB-SubCell"/>
</dbReference>
<proteinExistence type="predicted"/>
<dbReference type="Pfam" id="PF01740">
    <property type="entry name" value="STAS"/>
    <property type="match status" value="1"/>
</dbReference>
<dbReference type="GO" id="GO:0055085">
    <property type="term" value="P:transmembrane transport"/>
    <property type="evidence" value="ECO:0007669"/>
    <property type="project" value="InterPro"/>
</dbReference>
<feature type="domain" description="STAS" evidence="6">
    <location>
        <begin position="401"/>
        <end position="513"/>
    </location>
</feature>
<comment type="caution">
    <text evidence="7">The sequence shown here is derived from an EMBL/GenBank/DDBJ whole genome shotgun (WGS) entry which is preliminary data.</text>
</comment>
<feature type="transmembrane region" description="Helical" evidence="5">
    <location>
        <begin position="317"/>
        <end position="339"/>
    </location>
</feature>
<feature type="transmembrane region" description="Helical" evidence="5">
    <location>
        <begin position="190"/>
        <end position="206"/>
    </location>
</feature>
<sequence>MLPEAVAYSGIAGLPPERAILAAIAGCLAYAATGRSRFAIVSPTSSSAAILAASIGTLPGTGAEKMLFVTVLIGLVACLFLVASLMRLGALAAFVSRPVLGGFAFGLAITIVVRQLPVLAGIPVDGRDIFHLLYAFFSAYSGWHLPSVAIGLAALAALSALRRIPALPGAFLVLVGGVAASYLLDLSSRGVAVVGPIDIALNWAFLQGIDRTQILRLVPFAFPLAFILLAESWGTIRSLALRNGDTIDANRELGALGAANFASALVQGMPVGAGFSAGVANEAAGATSRWSAVVAAIGVAVLIAIAGGYVAKLPHPVLAAVVISALFHALNPAPLLRLWRLRRDWLVALAAAASVLVLGVLDGLLVAVALSFAIFIRRVAFSGVAQLGRLGDSHDFVDIARHEDASEVPGIGIWRPTEALFFGNAESVLGRVSARALGSRDLKAVVVSLEESIDFDTTALDALLEFDERMRKAGLTVQYARMHDQVKDLLLAAACGDAVARSSFSVEDAVNAVLQQSKQAGG</sequence>
<keyword evidence="3 5" id="KW-1133">Transmembrane helix</keyword>